<sequence>MWDFSVLIMTQLSQRLYIGWKATAGAVGVAWDKIRNDGILHDYDTLNLTWVFSDCIESTDAGALISWVDSKADVVLGPPCSNCEGFLNFSFTLFCKKYCCLKYIGFYF</sequence>
<dbReference type="AlphaFoldDB" id="A0A0N4VZH9"/>
<gene>
    <name evidence="1" type="ORF">HPLM_LOCUS2695</name>
</gene>
<name>A0A0N4VZH9_HAEPC</name>
<evidence type="ECO:0000313" key="3">
    <source>
        <dbReference type="WBParaSite" id="HPLM_0000270101-mRNA-1"/>
    </source>
</evidence>
<reference evidence="3" key="1">
    <citation type="submission" date="2017-02" db="UniProtKB">
        <authorList>
            <consortium name="WormBaseParasite"/>
        </authorList>
    </citation>
    <scope>IDENTIFICATION</scope>
</reference>
<keyword evidence="2" id="KW-1185">Reference proteome</keyword>
<dbReference type="InterPro" id="IPR028082">
    <property type="entry name" value="Peripla_BP_I"/>
</dbReference>
<evidence type="ECO:0000313" key="1">
    <source>
        <dbReference type="EMBL" id="VDO16340.1"/>
    </source>
</evidence>
<dbReference type="EMBL" id="UZAF01006292">
    <property type="protein sequence ID" value="VDO16340.1"/>
    <property type="molecule type" value="Genomic_DNA"/>
</dbReference>
<organism evidence="3">
    <name type="scientific">Haemonchus placei</name>
    <name type="common">Barber's pole worm</name>
    <dbReference type="NCBI Taxonomy" id="6290"/>
    <lineage>
        <taxon>Eukaryota</taxon>
        <taxon>Metazoa</taxon>
        <taxon>Ecdysozoa</taxon>
        <taxon>Nematoda</taxon>
        <taxon>Chromadorea</taxon>
        <taxon>Rhabditida</taxon>
        <taxon>Rhabditina</taxon>
        <taxon>Rhabditomorpha</taxon>
        <taxon>Strongyloidea</taxon>
        <taxon>Trichostrongylidae</taxon>
        <taxon>Haemonchus</taxon>
    </lineage>
</organism>
<proteinExistence type="predicted"/>
<dbReference type="SUPFAM" id="SSF53822">
    <property type="entry name" value="Periplasmic binding protein-like I"/>
    <property type="match status" value="1"/>
</dbReference>
<evidence type="ECO:0000313" key="2">
    <source>
        <dbReference type="Proteomes" id="UP000268014"/>
    </source>
</evidence>
<reference evidence="1 2" key="2">
    <citation type="submission" date="2018-11" db="EMBL/GenBank/DDBJ databases">
        <authorList>
            <consortium name="Pathogen Informatics"/>
        </authorList>
    </citation>
    <scope>NUCLEOTIDE SEQUENCE [LARGE SCALE GENOMIC DNA]</scope>
    <source>
        <strain evidence="1 2">MHpl1</strain>
    </source>
</reference>
<dbReference type="OrthoDB" id="5867643at2759"/>
<protein>
    <submittedName>
        <fullName evidence="3">ANF_receptor domain-containing protein</fullName>
    </submittedName>
</protein>
<dbReference type="OMA" id="SDCIEST"/>
<accession>A0A0N4VZH9</accession>
<dbReference type="WBParaSite" id="HPLM_0000270101-mRNA-1">
    <property type="protein sequence ID" value="HPLM_0000270101-mRNA-1"/>
    <property type="gene ID" value="HPLM_0000270101"/>
</dbReference>
<dbReference type="Gene3D" id="3.40.50.2300">
    <property type="match status" value="1"/>
</dbReference>
<dbReference type="Proteomes" id="UP000268014">
    <property type="component" value="Unassembled WGS sequence"/>
</dbReference>
<dbReference type="STRING" id="6290.A0A0N4VZH9"/>